<dbReference type="Proteomes" id="UP000688137">
    <property type="component" value="Unassembled WGS sequence"/>
</dbReference>
<reference evidence="1" key="1">
    <citation type="submission" date="2021-01" db="EMBL/GenBank/DDBJ databases">
        <authorList>
            <consortium name="Genoscope - CEA"/>
            <person name="William W."/>
        </authorList>
    </citation>
    <scope>NUCLEOTIDE SEQUENCE</scope>
</reference>
<sequence>MNYFPISVLLGGNRKAILQRFKGNGVVSVLDFLKQKRQKFYEKLISQKMLPNDVDTLFNEIDQEIATLREMEQDILNQLHQNQQLKIYQYLCLGEYECLPLNKISLILGDIGSGKTSMMFSAIQNYLINQNRDSNILYYDCSCTLSAQRIYKIIKSNNSEAITIDVLNKIQYHAVYYLKDFEQLIKNIPNNTIVFIDGLMTLYYESEIEIYNFYHIINELMRYLHELTESQNNTFVISIRSIQDQLQYIQATKYDQYINTFASTIIHLISTKQSKIMKIHKSLNDRLPFDKSILYQINENGIQWSINK</sequence>
<gene>
    <name evidence="1" type="ORF">PPRIM_AZ9-3.1.T1330155</name>
</gene>
<organism evidence="1 2">
    <name type="scientific">Paramecium primaurelia</name>
    <dbReference type="NCBI Taxonomy" id="5886"/>
    <lineage>
        <taxon>Eukaryota</taxon>
        <taxon>Sar</taxon>
        <taxon>Alveolata</taxon>
        <taxon>Ciliophora</taxon>
        <taxon>Intramacronucleata</taxon>
        <taxon>Oligohymenophorea</taxon>
        <taxon>Peniculida</taxon>
        <taxon>Parameciidae</taxon>
        <taxon>Paramecium</taxon>
    </lineage>
</organism>
<dbReference type="EMBL" id="CAJJDM010000136">
    <property type="protein sequence ID" value="CAD8107411.1"/>
    <property type="molecule type" value="Genomic_DNA"/>
</dbReference>
<protein>
    <submittedName>
        <fullName evidence="1">Uncharacterized protein</fullName>
    </submittedName>
</protein>
<name>A0A8S1PWK2_PARPR</name>
<evidence type="ECO:0000313" key="2">
    <source>
        <dbReference type="Proteomes" id="UP000688137"/>
    </source>
</evidence>
<keyword evidence="2" id="KW-1185">Reference proteome</keyword>
<comment type="caution">
    <text evidence="1">The sequence shown here is derived from an EMBL/GenBank/DDBJ whole genome shotgun (WGS) entry which is preliminary data.</text>
</comment>
<dbReference type="AlphaFoldDB" id="A0A8S1PWK2"/>
<dbReference type="OMA" id="IHLISTK"/>
<proteinExistence type="predicted"/>
<evidence type="ECO:0000313" key="1">
    <source>
        <dbReference type="EMBL" id="CAD8107411.1"/>
    </source>
</evidence>
<accession>A0A8S1PWK2</accession>